<keyword evidence="1" id="KW-0812">Transmembrane</keyword>
<feature type="transmembrane region" description="Helical" evidence="1">
    <location>
        <begin position="139"/>
        <end position="162"/>
    </location>
</feature>
<evidence type="ECO:0000313" key="2">
    <source>
        <dbReference type="EMBL" id="AKE40559.1"/>
    </source>
</evidence>
<dbReference type="RefSeq" id="WP_046438655.1">
    <property type="nucleotide sequence ID" value="NZ_CP011312.1"/>
</dbReference>
<feature type="transmembrane region" description="Helical" evidence="1">
    <location>
        <begin position="20"/>
        <end position="46"/>
    </location>
</feature>
<accession>A0A0F6TCR7</accession>
<feature type="transmembrane region" description="Helical" evidence="1">
    <location>
        <begin position="169"/>
        <end position="195"/>
    </location>
</feature>
<protein>
    <submittedName>
        <fullName evidence="3">Multidrug ABC transporter permease</fullName>
    </submittedName>
</protein>
<dbReference type="EMBL" id="LR134377">
    <property type="protein sequence ID" value="VEH04962.1"/>
    <property type="molecule type" value="Genomic_DNA"/>
</dbReference>
<organism evidence="2 4">
    <name type="scientific">Corynebacterium kutscheri</name>
    <dbReference type="NCBI Taxonomy" id="35755"/>
    <lineage>
        <taxon>Bacteria</taxon>
        <taxon>Bacillati</taxon>
        <taxon>Actinomycetota</taxon>
        <taxon>Actinomycetes</taxon>
        <taxon>Mycobacteriales</taxon>
        <taxon>Corynebacteriaceae</taxon>
        <taxon>Corynebacterium</taxon>
    </lineage>
</organism>
<evidence type="ECO:0000313" key="5">
    <source>
        <dbReference type="Proteomes" id="UP000271380"/>
    </source>
</evidence>
<gene>
    <name evidence="3" type="ORF">NCTC949_00359</name>
    <name evidence="2" type="ORF">UL82_01655</name>
</gene>
<dbReference type="AlphaFoldDB" id="A0A0F6TCR7"/>
<dbReference type="KEGG" id="cku:UL82_01655"/>
<feature type="transmembrane region" description="Helical" evidence="1">
    <location>
        <begin position="58"/>
        <end position="80"/>
    </location>
</feature>
<reference evidence="2 4" key="1">
    <citation type="journal article" date="2015" name="Genome Announc.">
        <title>Complete Genome Sequence of Corynebacterium kutscheri DSM 20755, a Corynebacterial Type Strain with Remarkably Low G+C Content of Chromosomal DNA.</title>
        <authorList>
            <person name="Ruckert C."/>
            <person name="Albersmeier A."/>
            <person name="Winkler A."/>
            <person name="Tauch A."/>
        </authorList>
    </citation>
    <scope>NUCLEOTIDE SEQUENCE [LARGE SCALE GENOMIC DNA]</scope>
    <source>
        <strain evidence="2 4">DSM 20755</strain>
    </source>
</reference>
<keyword evidence="1" id="KW-1133">Transmembrane helix</keyword>
<keyword evidence="4" id="KW-1185">Reference proteome</keyword>
<evidence type="ECO:0000313" key="4">
    <source>
        <dbReference type="Proteomes" id="UP000033457"/>
    </source>
</evidence>
<sequence length="254" mass="26894">MLAFGYRFLSTVKVSWASSIVFATIGTTITALVLLPLLEILFSVLMGNDLGSPDLVRTGYGAGLVALCLSVLSGIVATIARQRTIGVFFEIHTFRRFDLAYWLAIIIAPTVFSLVTALVSLGGVFIFDPTHDLNQLGRTIVLLPVALCCGILLGIAASGIGVNLSDPYLGATIAGVFLPVLAGVIVPATFFPTWLELVSLVAPMRGTLNWLSGTGGIQGMLFDVLIAAIWAGIGIATIQRALIRTRAGIRFDTL</sequence>
<dbReference type="Proteomes" id="UP000033457">
    <property type="component" value="Chromosome"/>
</dbReference>
<proteinExistence type="predicted"/>
<keyword evidence="1" id="KW-0472">Membrane</keyword>
<feature type="transmembrane region" description="Helical" evidence="1">
    <location>
        <begin position="101"/>
        <end position="127"/>
    </location>
</feature>
<dbReference type="HOGENOM" id="CLU_092056_0_0_11"/>
<evidence type="ECO:0000313" key="3">
    <source>
        <dbReference type="EMBL" id="VEH04962.1"/>
    </source>
</evidence>
<feature type="transmembrane region" description="Helical" evidence="1">
    <location>
        <begin position="215"/>
        <end position="238"/>
    </location>
</feature>
<dbReference type="STRING" id="35755.UL82_01655"/>
<dbReference type="Proteomes" id="UP000271380">
    <property type="component" value="Chromosome"/>
</dbReference>
<dbReference type="EMBL" id="CP011312">
    <property type="protein sequence ID" value="AKE40559.1"/>
    <property type="molecule type" value="Genomic_DNA"/>
</dbReference>
<reference evidence="3 5" key="2">
    <citation type="submission" date="2018-12" db="EMBL/GenBank/DDBJ databases">
        <authorList>
            <consortium name="Pathogen Informatics"/>
        </authorList>
    </citation>
    <scope>NUCLEOTIDE SEQUENCE [LARGE SCALE GENOMIC DNA]</scope>
    <source>
        <strain evidence="3 5">NCTC949</strain>
    </source>
</reference>
<name>A0A0F6TCR7_9CORY</name>
<dbReference type="OrthoDB" id="3260179at2"/>
<evidence type="ECO:0000256" key="1">
    <source>
        <dbReference type="SAM" id="Phobius"/>
    </source>
</evidence>